<dbReference type="SUPFAM" id="SSF51261">
    <property type="entry name" value="Duplicated hybrid motif"/>
    <property type="match status" value="1"/>
</dbReference>
<feature type="domain" description="M23ase beta-sheet core" evidence="1">
    <location>
        <begin position="162"/>
        <end position="255"/>
    </location>
</feature>
<protein>
    <recommendedName>
        <fullName evidence="1">M23ase beta-sheet core domain-containing protein</fullName>
    </recommendedName>
</protein>
<dbReference type="AlphaFoldDB" id="B7FW55"/>
<evidence type="ECO:0000313" key="2">
    <source>
        <dbReference type="EMBL" id="EEC49742.1"/>
    </source>
</evidence>
<dbReference type="HOGENOM" id="CLU_913559_0_0_1"/>
<organism evidence="2 3">
    <name type="scientific">Phaeodactylum tricornutum (strain CCAP 1055/1)</name>
    <dbReference type="NCBI Taxonomy" id="556484"/>
    <lineage>
        <taxon>Eukaryota</taxon>
        <taxon>Sar</taxon>
        <taxon>Stramenopiles</taxon>
        <taxon>Ochrophyta</taxon>
        <taxon>Bacillariophyta</taxon>
        <taxon>Bacillariophyceae</taxon>
        <taxon>Bacillariophycidae</taxon>
        <taxon>Naviculales</taxon>
        <taxon>Phaeodactylaceae</taxon>
        <taxon>Phaeodactylum</taxon>
    </lineage>
</organism>
<evidence type="ECO:0000259" key="1">
    <source>
        <dbReference type="Pfam" id="PF01551"/>
    </source>
</evidence>
<accession>B7FW55</accession>
<gene>
    <name evidence="2" type="ORF">PHATRDRAFT_44932</name>
</gene>
<dbReference type="eggNOG" id="ENOG502S43W">
    <property type="taxonomic scope" value="Eukaryota"/>
</dbReference>
<name>B7FW55_PHATC</name>
<dbReference type="Pfam" id="PF01551">
    <property type="entry name" value="Peptidase_M23"/>
    <property type="match status" value="1"/>
</dbReference>
<dbReference type="OrthoDB" id="41845at2759"/>
<dbReference type="PANTHER" id="PTHR21666">
    <property type="entry name" value="PEPTIDASE-RELATED"/>
    <property type="match status" value="1"/>
</dbReference>
<dbReference type="InterPro" id="IPR011055">
    <property type="entry name" value="Dup_hybrid_motif"/>
</dbReference>
<keyword evidence="3" id="KW-1185">Reference proteome</keyword>
<sequence length="280" mass="30963">MGFVAESAFRTCVVLVVFKLSGREALSESVENSEGKSFLQGHKIPSETLSSFGSYPNPLNLTDSDRARFHPVISFPTIHTQDGTVVPNIQILDFTSASAHRQLATPQEQRLRREGGSSPTDQLVRKDYAVGRYDENRVGLYESALFDDLENHIDGYAGRRTLHMGIDLDGPLLTPVHAFCDGTVLNVGFNAALGDYGNVIVVEHNLPSQNMDLSTERRRVYALYGHLDDAAIVDKKTGDKIVKGQVLGRMGDIHQNGGWFIPHKRTTCPELSRWLTGPEL</sequence>
<proteinExistence type="predicted"/>
<dbReference type="CDD" id="cd12797">
    <property type="entry name" value="M23_peptidase"/>
    <property type="match status" value="1"/>
</dbReference>
<dbReference type="EMBL" id="CM000608">
    <property type="protein sequence ID" value="EEC49742.1"/>
    <property type="molecule type" value="Genomic_DNA"/>
</dbReference>
<dbReference type="Gene3D" id="2.70.70.10">
    <property type="entry name" value="Glucose Permease (Domain IIA)"/>
    <property type="match status" value="1"/>
</dbReference>
<reference evidence="2 3" key="1">
    <citation type="journal article" date="2008" name="Nature">
        <title>The Phaeodactylum genome reveals the evolutionary history of diatom genomes.</title>
        <authorList>
            <person name="Bowler C."/>
            <person name="Allen A.E."/>
            <person name="Badger J.H."/>
            <person name="Grimwood J."/>
            <person name="Jabbari K."/>
            <person name="Kuo A."/>
            <person name="Maheswari U."/>
            <person name="Martens C."/>
            <person name="Maumus F."/>
            <person name="Otillar R.P."/>
            <person name="Rayko E."/>
            <person name="Salamov A."/>
            <person name="Vandepoele K."/>
            <person name="Beszteri B."/>
            <person name="Gruber A."/>
            <person name="Heijde M."/>
            <person name="Katinka M."/>
            <person name="Mock T."/>
            <person name="Valentin K."/>
            <person name="Verret F."/>
            <person name="Berges J.A."/>
            <person name="Brownlee C."/>
            <person name="Cadoret J.P."/>
            <person name="Chiovitti A."/>
            <person name="Choi C.J."/>
            <person name="Coesel S."/>
            <person name="De Martino A."/>
            <person name="Detter J.C."/>
            <person name="Durkin C."/>
            <person name="Falciatore A."/>
            <person name="Fournet J."/>
            <person name="Haruta M."/>
            <person name="Huysman M.J."/>
            <person name="Jenkins B.D."/>
            <person name="Jiroutova K."/>
            <person name="Jorgensen R.E."/>
            <person name="Joubert Y."/>
            <person name="Kaplan A."/>
            <person name="Kroger N."/>
            <person name="Kroth P.G."/>
            <person name="La Roche J."/>
            <person name="Lindquist E."/>
            <person name="Lommer M."/>
            <person name="Martin-Jezequel V."/>
            <person name="Lopez P.J."/>
            <person name="Lucas S."/>
            <person name="Mangogna M."/>
            <person name="McGinnis K."/>
            <person name="Medlin L.K."/>
            <person name="Montsant A."/>
            <person name="Oudot-Le Secq M.P."/>
            <person name="Napoli C."/>
            <person name="Obornik M."/>
            <person name="Parker M.S."/>
            <person name="Petit J.L."/>
            <person name="Porcel B.M."/>
            <person name="Poulsen N."/>
            <person name="Robison M."/>
            <person name="Rychlewski L."/>
            <person name="Rynearson T.A."/>
            <person name="Schmutz J."/>
            <person name="Shapiro H."/>
            <person name="Siaut M."/>
            <person name="Stanley M."/>
            <person name="Sussman M.R."/>
            <person name="Taylor A.R."/>
            <person name="Vardi A."/>
            <person name="von Dassow P."/>
            <person name="Vyverman W."/>
            <person name="Willis A."/>
            <person name="Wyrwicz L.S."/>
            <person name="Rokhsar D.S."/>
            <person name="Weissenbach J."/>
            <person name="Armbrust E.V."/>
            <person name="Green B.R."/>
            <person name="Van de Peer Y."/>
            <person name="Grigoriev I.V."/>
        </authorList>
    </citation>
    <scope>NUCLEOTIDE SEQUENCE [LARGE SCALE GENOMIC DNA]</scope>
    <source>
        <strain evidence="2 3">CCAP 1055/1</strain>
    </source>
</reference>
<dbReference type="InParanoid" id="B7FW55"/>
<dbReference type="Proteomes" id="UP000000759">
    <property type="component" value="Chromosome 5"/>
</dbReference>
<reference evidence="3" key="2">
    <citation type="submission" date="2008-08" db="EMBL/GenBank/DDBJ databases">
        <authorList>
            <consortium name="Diatom Consortium"/>
            <person name="Grigoriev I."/>
            <person name="Grimwood J."/>
            <person name="Kuo A."/>
            <person name="Otillar R.P."/>
            <person name="Salamov A."/>
            <person name="Detter J.C."/>
            <person name="Lindquist E."/>
            <person name="Shapiro H."/>
            <person name="Lucas S."/>
            <person name="Glavina del Rio T."/>
            <person name="Pitluck S."/>
            <person name="Rokhsar D."/>
            <person name="Bowler C."/>
        </authorList>
    </citation>
    <scope>GENOME REANNOTATION</scope>
    <source>
        <strain evidence="3">CCAP 1055/1</strain>
    </source>
</reference>
<dbReference type="RefSeq" id="XP_002179044.1">
    <property type="nucleotide sequence ID" value="XM_002179008.1"/>
</dbReference>
<dbReference type="PANTHER" id="PTHR21666:SF270">
    <property type="entry name" value="MUREIN HYDROLASE ACTIVATOR ENVC"/>
    <property type="match status" value="1"/>
</dbReference>
<evidence type="ECO:0000313" key="3">
    <source>
        <dbReference type="Proteomes" id="UP000000759"/>
    </source>
</evidence>
<dbReference type="GeneID" id="7199616"/>
<dbReference type="KEGG" id="pti:PHATRDRAFT_44932"/>
<dbReference type="GO" id="GO:0004222">
    <property type="term" value="F:metalloendopeptidase activity"/>
    <property type="evidence" value="ECO:0007669"/>
    <property type="project" value="TreeGrafter"/>
</dbReference>
<dbReference type="PaxDb" id="2850-Phatr44932"/>
<dbReference type="InterPro" id="IPR050570">
    <property type="entry name" value="Cell_wall_metabolism_enzyme"/>
</dbReference>
<dbReference type="InterPro" id="IPR016047">
    <property type="entry name" value="M23ase_b-sheet_dom"/>
</dbReference>